<dbReference type="Gene3D" id="3.20.20.300">
    <property type="entry name" value="Glycoside hydrolase, family 3, N-terminal domain"/>
    <property type="match status" value="1"/>
</dbReference>
<feature type="domain" description="Glycoside hydrolase family 3 C-terminal" evidence="3">
    <location>
        <begin position="8"/>
        <end position="55"/>
    </location>
</feature>
<evidence type="ECO:0000259" key="3">
    <source>
        <dbReference type="Pfam" id="PF01915"/>
    </source>
</evidence>
<organism evidence="4 5">
    <name type="scientific">Neobacillus rhizosphaerae</name>
    <dbReference type="NCBI Taxonomy" id="2880965"/>
    <lineage>
        <taxon>Bacteria</taxon>
        <taxon>Bacillati</taxon>
        <taxon>Bacillota</taxon>
        <taxon>Bacilli</taxon>
        <taxon>Bacillales</taxon>
        <taxon>Bacillaceae</taxon>
        <taxon>Neobacillus</taxon>
    </lineage>
</organism>
<reference evidence="4" key="1">
    <citation type="submission" date="2022-04" db="EMBL/GenBank/DDBJ databases">
        <authorList>
            <person name="Criscuolo A."/>
        </authorList>
    </citation>
    <scope>NUCLEOTIDE SEQUENCE</scope>
    <source>
        <strain evidence="4">CIP111895</strain>
    </source>
</reference>
<keyword evidence="5" id="KW-1185">Reference proteome</keyword>
<dbReference type="GO" id="GO:0008422">
    <property type="term" value="F:beta-glucosidase activity"/>
    <property type="evidence" value="ECO:0007669"/>
    <property type="project" value="UniProtKB-EC"/>
</dbReference>
<dbReference type="Proteomes" id="UP000838308">
    <property type="component" value="Unassembled WGS sequence"/>
</dbReference>
<evidence type="ECO:0000256" key="1">
    <source>
        <dbReference type="ARBA" id="ARBA00005336"/>
    </source>
</evidence>
<dbReference type="InterPro" id="IPR013783">
    <property type="entry name" value="Ig-like_fold"/>
</dbReference>
<dbReference type="PANTHER" id="PTHR42715:SF10">
    <property type="entry name" value="BETA-GLUCOSIDASE"/>
    <property type="match status" value="1"/>
</dbReference>
<accession>A0ABN8KJC2</accession>
<evidence type="ECO:0000256" key="2">
    <source>
        <dbReference type="ARBA" id="ARBA00022801"/>
    </source>
</evidence>
<dbReference type="InterPro" id="IPR036962">
    <property type="entry name" value="Glyco_hydro_3_N_sf"/>
</dbReference>
<dbReference type="EMBL" id="CALBWS010000001">
    <property type="protein sequence ID" value="CAH2713142.1"/>
    <property type="molecule type" value="Genomic_DNA"/>
</dbReference>
<dbReference type="InterPro" id="IPR036881">
    <property type="entry name" value="Glyco_hydro_3_C_sf"/>
</dbReference>
<dbReference type="InterPro" id="IPR002772">
    <property type="entry name" value="Glyco_hydro_3_C"/>
</dbReference>
<dbReference type="Gene3D" id="2.60.40.10">
    <property type="entry name" value="Immunoglobulins"/>
    <property type="match status" value="1"/>
</dbReference>
<gene>
    <name evidence="4" type="primary">bglB_2</name>
    <name evidence="4" type="ORF">BACCIP111895_00275</name>
</gene>
<proteinExistence type="inferred from homology"/>
<comment type="similarity">
    <text evidence="1">Belongs to the glycosyl hydrolase 3 family.</text>
</comment>
<protein>
    <submittedName>
        <fullName evidence="4">Thermostable beta-glucosidase B</fullName>
        <ecNumber evidence="4">3.2.1.21</ecNumber>
    </submittedName>
</protein>
<dbReference type="SUPFAM" id="SSF52279">
    <property type="entry name" value="Beta-D-glucan exohydrolase, C-terminal domain"/>
    <property type="match status" value="1"/>
</dbReference>
<name>A0ABN8KJC2_9BACI</name>
<sequence length="126" mass="14383">MLADDEQLDWIFGEADPSGKLAETFPNQLSDNPSFLNFPGEGDKVEYKEGIFVGYRYYDKKNIKPLFPIRVRIKLYKLFEYSILSISKKEIQDVETVTVSVNVKNTGVVAGKEIAFYYANSCHNVD</sequence>
<dbReference type="EC" id="3.2.1.21" evidence="4"/>
<keyword evidence="2 4" id="KW-0378">Hydrolase</keyword>
<evidence type="ECO:0000313" key="5">
    <source>
        <dbReference type="Proteomes" id="UP000838308"/>
    </source>
</evidence>
<comment type="caution">
    <text evidence="4">The sequence shown here is derived from an EMBL/GenBank/DDBJ whole genome shotgun (WGS) entry which is preliminary data.</text>
</comment>
<evidence type="ECO:0000313" key="4">
    <source>
        <dbReference type="EMBL" id="CAH2713142.1"/>
    </source>
</evidence>
<dbReference type="InterPro" id="IPR050288">
    <property type="entry name" value="Cellulose_deg_GH3"/>
</dbReference>
<dbReference type="Pfam" id="PF01915">
    <property type="entry name" value="Glyco_hydro_3_C"/>
    <property type="match status" value="1"/>
</dbReference>
<keyword evidence="4" id="KW-0326">Glycosidase</keyword>
<dbReference type="PANTHER" id="PTHR42715">
    <property type="entry name" value="BETA-GLUCOSIDASE"/>
    <property type="match status" value="1"/>
</dbReference>